<evidence type="ECO:0000313" key="2">
    <source>
        <dbReference type="EMBL" id="EFC88101.1"/>
    </source>
</evidence>
<dbReference type="AlphaFoldDB" id="D2ZXW3"/>
<sequence>MKRYRWKSAKRHSENLILAFQTTFCVRFVSLGVFVKNDAKTALFDAKMTDCFNLSIGSLPSEGDMFYGFVVATSAFLCFGLGNYIIKNRWLKEAALCMGWVFMVFAHAEIQRIISVYPASSIRHYFFLLIAEVVCLIFLFRRFSR</sequence>
<comment type="caution">
    <text evidence="2">The sequence shown here is derived from an EMBL/GenBank/DDBJ whole genome shotgun (WGS) entry which is preliminary data.</text>
</comment>
<dbReference type="EMBL" id="ACDX02000011">
    <property type="protein sequence ID" value="EFC88101.1"/>
    <property type="molecule type" value="Genomic_DNA"/>
</dbReference>
<feature type="transmembrane region" description="Helical" evidence="1">
    <location>
        <begin position="122"/>
        <end position="140"/>
    </location>
</feature>
<keyword evidence="1" id="KW-0812">Transmembrane</keyword>
<name>D2ZXW3_NEIM2</name>
<proteinExistence type="predicted"/>
<feature type="transmembrane region" description="Helical" evidence="1">
    <location>
        <begin position="65"/>
        <end position="86"/>
    </location>
</feature>
<feature type="transmembrane region" description="Helical" evidence="1">
    <location>
        <begin position="16"/>
        <end position="35"/>
    </location>
</feature>
<feature type="transmembrane region" description="Helical" evidence="1">
    <location>
        <begin position="93"/>
        <end position="110"/>
    </location>
</feature>
<keyword evidence="1" id="KW-1133">Transmembrane helix</keyword>
<evidence type="ECO:0000256" key="1">
    <source>
        <dbReference type="SAM" id="Phobius"/>
    </source>
</evidence>
<dbReference type="Proteomes" id="UP000003344">
    <property type="component" value="Unassembled WGS sequence"/>
</dbReference>
<evidence type="ECO:0000313" key="3">
    <source>
        <dbReference type="Proteomes" id="UP000003344"/>
    </source>
</evidence>
<accession>D2ZXW3</accession>
<dbReference type="STRING" id="546266.NEIMUCOT_05467"/>
<gene>
    <name evidence="2" type="ORF">NEIMUCOT_05467</name>
</gene>
<protein>
    <submittedName>
        <fullName evidence="2">Uncharacterized protein</fullName>
    </submittedName>
</protein>
<reference evidence="2 3" key="1">
    <citation type="submission" date="2009-10" db="EMBL/GenBank/DDBJ databases">
        <authorList>
            <person name="Weinstock G."/>
            <person name="Sodergren E."/>
            <person name="Clifton S."/>
            <person name="Fulton L."/>
            <person name="Fulton B."/>
            <person name="Courtney L."/>
            <person name="Fronick C."/>
            <person name="Harrison M."/>
            <person name="Strong C."/>
            <person name="Farmer C."/>
            <person name="Delahaunty K."/>
            <person name="Markovic C."/>
            <person name="Hall O."/>
            <person name="Minx P."/>
            <person name="Tomlinson C."/>
            <person name="Mitreva M."/>
            <person name="Nelson J."/>
            <person name="Hou S."/>
            <person name="Wollam A."/>
            <person name="Pepin K.H."/>
            <person name="Johnson M."/>
            <person name="Bhonagiri V."/>
            <person name="Nash W.E."/>
            <person name="Warren W."/>
            <person name="Chinwalla A."/>
            <person name="Mardis E.R."/>
            <person name="Wilson R.K."/>
        </authorList>
    </citation>
    <scope>NUCLEOTIDE SEQUENCE [LARGE SCALE GENOMIC DNA]</scope>
    <source>
        <strain evidence="3">ATCC 25996 / DSM 4631 / NCTC 10774 / M26</strain>
    </source>
</reference>
<organism evidence="2 3">
    <name type="scientific">Neisseria mucosa (strain ATCC 25996 / DSM 4631 / NCTC 10774 / M26)</name>
    <dbReference type="NCBI Taxonomy" id="546266"/>
    <lineage>
        <taxon>Bacteria</taxon>
        <taxon>Pseudomonadati</taxon>
        <taxon>Pseudomonadota</taxon>
        <taxon>Betaproteobacteria</taxon>
        <taxon>Neisseriales</taxon>
        <taxon>Neisseriaceae</taxon>
        <taxon>Neisseria</taxon>
    </lineage>
</organism>
<keyword evidence="1" id="KW-0472">Membrane</keyword>